<accession>A0A1B1N4Q8</accession>
<feature type="transmembrane region" description="Helical" evidence="2">
    <location>
        <begin position="12"/>
        <end position="32"/>
    </location>
</feature>
<evidence type="ECO:0000313" key="3">
    <source>
        <dbReference type="EMBL" id="ANS76428.1"/>
    </source>
</evidence>
<feature type="coiled-coil region" evidence="1">
    <location>
        <begin position="53"/>
        <end position="87"/>
    </location>
</feature>
<keyword evidence="2" id="KW-0472">Membrane</keyword>
<keyword evidence="1" id="KW-0175">Coiled coil</keyword>
<evidence type="ECO:0000313" key="4">
    <source>
        <dbReference type="Proteomes" id="UP000092573"/>
    </source>
</evidence>
<dbReference type="AlphaFoldDB" id="A0A1B1N4Q8"/>
<name>A0A1B1N4Q8_9BACL</name>
<evidence type="ECO:0008006" key="5">
    <source>
        <dbReference type="Google" id="ProtNLM"/>
    </source>
</evidence>
<organism evidence="3 4">
    <name type="scientific">Paenibacillus yonginensis</name>
    <dbReference type="NCBI Taxonomy" id="1462996"/>
    <lineage>
        <taxon>Bacteria</taxon>
        <taxon>Bacillati</taxon>
        <taxon>Bacillota</taxon>
        <taxon>Bacilli</taxon>
        <taxon>Bacillales</taxon>
        <taxon>Paenibacillaceae</taxon>
        <taxon>Paenibacillus</taxon>
    </lineage>
</organism>
<evidence type="ECO:0000256" key="1">
    <source>
        <dbReference type="SAM" id="Coils"/>
    </source>
</evidence>
<keyword evidence="2" id="KW-0812">Transmembrane</keyword>
<dbReference type="KEGG" id="pyg:AWM70_19150"/>
<proteinExistence type="predicted"/>
<dbReference type="EMBL" id="CP014167">
    <property type="protein sequence ID" value="ANS76428.1"/>
    <property type="molecule type" value="Genomic_DNA"/>
</dbReference>
<dbReference type="Proteomes" id="UP000092573">
    <property type="component" value="Chromosome"/>
</dbReference>
<evidence type="ECO:0000256" key="2">
    <source>
        <dbReference type="SAM" id="Phobius"/>
    </source>
</evidence>
<protein>
    <recommendedName>
        <fullName evidence="5">DUF4446 domain-containing protein</fullName>
    </recommendedName>
</protein>
<dbReference type="InterPro" id="IPR027981">
    <property type="entry name" value="DUF4446"/>
</dbReference>
<dbReference type="STRING" id="1462996.AWM70_19150"/>
<dbReference type="RefSeq" id="WP_068699071.1">
    <property type="nucleotide sequence ID" value="NZ_CP014167.1"/>
</dbReference>
<dbReference type="OrthoDB" id="5244042at2"/>
<keyword evidence="4" id="KW-1185">Reference proteome</keyword>
<sequence>MQELNDLISDQLFALVGALAVLVLWLLVWNFVQGAKLRKMRRKYELMMKGTGVEDLESLLLNLKIQLDEVEEEHGKQQRQLQLLESIIPKQKAKIGIKRYNAYAETGSDLSFSIAIINEMKDGVVLTGLFNRDGSYVYAKPLKQGESTYLLSSEEREAIILAEQEG</sequence>
<keyword evidence="2" id="KW-1133">Transmembrane helix</keyword>
<gene>
    <name evidence="3" type="ORF">AWM70_19150</name>
</gene>
<dbReference type="Pfam" id="PF14584">
    <property type="entry name" value="DUF4446"/>
    <property type="match status" value="1"/>
</dbReference>
<reference evidence="3 4" key="1">
    <citation type="submission" date="2016-01" db="EMBL/GenBank/DDBJ databases">
        <title>Complete Genome Sequence of Paenibacillus yonginensis DCY84, a novel Plant Growth-Promoting Bacteria with Elicitation of Induced Systemic Resistance.</title>
        <authorList>
            <person name="Kim Y.J."/>
            <person name="Yang D.C."/>
            <person name="Sukweenadhi J."/>
        </authorList>
    </citation>
    <scope>NUCLEOTIDE SEQUENCE [LARGE SCALE GENOMIC DNA]</scope>
    <source>
        <strain evidence="3 4">DCY84</strain>
    </source>
</reference>